<dbReference type="Pfam" id="PF23562">
    <property type="entry name" value="AMP-binding_C_3"/>
    <property type="match status" value="1"/>
</dbReference>
<feature type="domain" description="AMP-dependent synthetase/ligase" evidence="1">
    <location>
        <begin position="54"/>
        <end position="439"/>
    </location>
</feature>
<dbReference type="InterPro" id="IPR042099">
    <property type="entry name" value="ANL_N_sf"/>
</dbReference>
<comment type="caution">
    <text evidence="2">The sequence shown here is derived from an EMBL/GenBank/DDBJ whole genome shotgun (WGS) entry which is preliminary data.</text>
</comment>
<name>A0A5C8PSG3_9HYPH</name>
<dbReference type="EMBL" id="VDUZ01000006">
    <property type="protein sequence ID" value="TXL78837.1"/>
    <property type="molecule type" value="Genomic_DNA"/>
</dbReference>
<dbReference type="OrthoDB" id="9803968at2"/>
<dbReference type="GO" id="GO:0016405">
    <property type="term" value="F:CoA-ligase activity"/>
    <property type="evidence" value="ECO:0007669"/>
    <property type="project" value="TreeGrafter"/>
</dbReference>
<keyword evidence="3" id="KW-1185">Reference proteome</keyword>
<dbReference type="PANTHER" id="PTHR24096:SF420">
    <property type="entry name" value="LONG-CHAIN-FATTY-ACID--COA LIGASE-RELATED"/>
    <property type="match status" value="1"/>
</dbReference>
<dbReference type="Proteomes" id="UP000321638">
    <property type="component" value="Unassembled WGS sequence"/>
</dbReference>
<accession>A0A5C8PSG3</accession>
<dbReference type="Pfam" id="PF00501">
    <property type="entry name" value="AMP-binding"/>
    <property type="match status" value="1"/>
</dbReference>
<gene>
    <name evidence="2" type="ORF">FHP25_07545</name>
</gene>
<dbReference type="SUPFAM" id="SSF56801">
    <property type="entry name" value="Acetyl-CoA synthetase-like"/>
    <property type="match status" value="1"/>
</dbReference>
<organism evidence="2 3">
    <name type="scientific">Vineibacter terrae</name>
    <dbReference type="NCBI Taxonomy" id="2586908"/>
    <lineage>
        <taxon>Bacteria</taxon>
        <taxon>Pseudomonadati</taxon>
        <taxon>Pseudomonadota</taxon>
        <taxon>Alphaproteobacteria</taxon>
        <taxon>Hyphomicrobiales</taxon>
        <taxon>Vineibacter</taxon>
    </lineage>
</organism>
<dbReference type="PROSITE" id="PS00455">
    <property type="entry name" value="AMP_BINDING"/>
    <property type="match status" value="1"/>
</dbReference>
<proteinExistence type="predicted"/>
<protein>
    <submittedName>
        <fullName evidence="2">Feruloyl-CoA synthase</fullName>
    </submittedName>
</protein>
<dbReference type="PANTHER" id="PTHR24096">
    <property type="entry name" value="LONG-CHAIN-FATTY-ACID--COA LIGASE"/>
    <property type="match status" value="1"/>
</dbReference>
<dbReference type="Gene3D" id="3.40.50.12780">
    <property type="entry name" value="N-terminal domain of ligase-like"/>
    <property type="match status" value="1"/>
</dbReference>
<evidence type="ECO:0000313" key="3">
    <source>
        <dbReference type="Proteomes" id="UP000321638"/>
    </source>
</evidence>
<dbReference type="NCBIfam" id="NF009232">
    <property type="entry name" value="PRK12582.1"/>
    <property type="match status" value="1"/>
</dbReference>
<dbReference type="InterPro" id="IPR000873">
    <property type="entry name" value="AMP-dep_synth/lig_dom"/>
</dbReference>
<evidence type="ECO:0000313" key="2">
    <source>
        <dbReference type="EMBL" id="TXL78837.1"/>
    </source>
</evidence>
<reference evidence="2 3" key="1">
    <citation type="submission" date="2019-06" db="EMBL/GenBank/DDBJ databases">
        <title>New taxonomy in bacterial strain CC-CFT640, isolated from vineyard.</title>
        <authorList>
            <person name="Lin S.-Y."/>
            <person name="Tsai C.-F."/>
            <person name="Young C.-C."/>
        </authorList>
    </citation>
    <scope>NUCLEOTIDE SEQUENCE [LARGE SCALE GENOMIC DNA]</scope>
    <source>
        <strain evidence="2 3">CC-CFT640</strain>
    </source>
</reference>
<dbReference type="RefSeq" id="WP_147846310.1">
    <property type="nucleotide sequence ID" value="NZ_VDUZ01000006.1"/>
</dbReference>
<sequence>MSLPDRAAVLAAPFAEIDLLPPAVAVERRPDGSLLLRSPVALAEPPRSVPDMLRRQARDAGERVFLAERAADGSWRRATYADVARGVRSLGTALLARGCSIERPVSILSGNGIDHAQLALAAMEAGVPVAPVSTAYSLMSQDFGKLLHVVRLLTPRLIFVDDGMAYAKALAALRAAGLLDGVEVVVGRNPPAGLAVTMLADLLATPPDSALDAAFAALTPDTIAKILFTSGSTGLPKGVINTHRMMCSNQQALAQVYRFLGNSRPPVLLDWLPWNHTFAGNHDFNMILFHGGTYVIDEGKPAPVLIERTIANLRDVAPTIYFNVPRGFDMVIPYLERDAALRDHFFSRLDLVLYAGAALPQHLWERLEALSVAATGRRVAMVSAWGSTETAPCATAVHWRIDNAGIIGLPIPGTDILLTPNASKLELRVRGPNVTPGYWRDPARTREAFDDDGFYRIGDAGRLRDDAAPAHGIVFDGRVAEDFKLTSGTWVHVGALRVAAIAAAAPLIQDCVVTGQDRHEIGLLVFPNPAGCATLCPDAPPGAALAELIARPELRRHLADGLAVHNRAQSGSSLRIARALLLATPPGIDSNEITDKGYINQRAVLEHRAAEVERLHAETPGPEVIIVAA</sequence>
<dbReference type="InterPro" id="IPR020845">
    <property type="entry name" value="AMP-binding_CS"/>
</dbReference>
<dbReference type="AlphaFoldDB" id="A0A5C8PSG3"/>
<evidence type="ECO:0000259" key="1">
    <source>
        <dbReference type="Pfam" id="PF00501"/>
    </source>
</evidence>